<accession>A0A9N9RFB4</accession>
<dbReference type="GO" id="GO:0005576">
    <property type="term" value="C:extracellular region"/>
    <property type="evidence" value="ECO:0007669"/>
    <property type="project" value="UniProtKB-SubCell"/>
</dbReference>
<evidence type="ECO:0000256" key="5">
    <source>
        <dbReference type="ARBA" id="ARBA00023157"/>
    </source>
</evidence>
<dbReference type="InterPro" id="IPR022353">
    <property type="entry name" value="Insulin_CS"/>
</dbReference>
<dbReference type="Pfam" id="PF00049">
    <property type="entry name" value="Insulin"/>
    <property type="match status" value="1"/>
</dbReference>
<reference evidence="9" key="1">
    <citation type="submission" date="2021-12" db="EMBL/GenBank/DDBJ databases">
        <authorList>
            <person name="King R."/>
        </authorList>
    </citation>
    <scope>NUCLEOTIDE SEQUENCE</scope>
</reference>
<dbReference type="CDD" id="cd04366">
    <property type="entry name" value="IlGF_insulin_bombyxin_like"/>
    <property type="match status" value="1"/>
</dbReference>
<dbReference type="PROSITE" id="PS00262">
    <property type="entry name" value="INSULIN"/>
    <property type="match status" value="1"/>
</dbReference>
<feature type="signal peptide" evidence="7">
    <location>
        <begin position="1"/>
        <end position="19"/>
    </location>
</feature>
<keyword evidence="3" id="KW-0165">Cleavage on pair of basic residues</keyword>
<dbReference type="PANTHER" id="PTHR13647">
    <property type="entry name" value="INSULIN-LIKE PEPTIDE 2-RELATED"/>
    <property type="match status" value="1"/>
</dbReference>
<dbReference type="EMBL" id="OU893340">
    <property type="protein sequence ID" value="CAG9796739.1"/>
    <property type="molecule type" value="Genomic_DNA"/>
</dbReference>
<keyword evidence="4 7" id="KW-0732">Signal</keyword>
<keyword evidence="6" id="KW-0964">Secreted</keyword>
<protein>
    <recommendedName>
        <fullName evidence="8">Insulin-like domain-containing protein</fullName>
    </recommendedName>
</protein>
<reference evidence="9" key="2">
    <citation type="submission" date="2022-10" db="EMBL/GenBank/DDBJ databases">
        <authorList>
            <consortium name="ENA_rothamsted_submissions"/>
            <consortium name="culmorum"/>
            <person name="King R."/>
        </authorList>
    </citation>
    <scope>NUCLEOTIDE SEQUENCE</scope>
</reference>
<sequence length="122" mass="13962">MKLSVFFIICIVSIFSISAKTPVQFFCGRRLADTLALFCPSTRDTTKRSEELYKRSYYHRGNDVLPVRDEDLFGELQLGGNNYASRDNWVWNSALQSSRIKRGVVSECCDNPCSLDELLTYC</sequence>
<dbReference type="AlphaFoldDB" id="A0A9N9RFB4"/>
<evidence type="ECO:0000313" key="9">
    <source>
        <dbReference type="EMBL" id="CAG9796739.1"/>
    </source>
</evidence>
<keyword evidence="5" id="KW-1015">Disulfide bond</keyword>
<dbReference type="PANTHER" id="PTHR13647:SF4">
    <property type="entry name" value="INSULIN-LIKE PEPTIDE 1-RELATED"/>
    <property type="match status" value="1"/>
</dbReference>
<dbReference type="Gene3D" id="1.10.100.10">
    <property type="entry name" value="Insulin-like"/>
    <property type="match status" value="1"/>
</dbReference>
<dbReference type="OrthoDB" id="10019596at2759"/>
<dbReference type="PRINTS" id="PR00276">
    <property type="entry name" value="INSULINFAMLY"/>
</dbReference>
<evidence type="ECO:0000313" key="10">
    <source>
        <dbReference type="Proteomes" id="UP001153714"/>
    </source>
</evidence>
<evidence type="ECO:0000256" key="2">
    <source>
        <dbReference type="ARBA" id="ARBA00011207"/>
    </source>
</evidence>
<dbReference type="SUPFAM" id="SSF56994">
    <property type="entry name" value="Insulin-like"/>
    <property type="match status" value="1"/>
</dbReference>
<dbReference type="SMART" id="SM00078">
    <property type="entry name" value="IlGF"/>
    <property type="match status" value="1"/>
</dbReference>
<dbReference type="InterPro" id="IPR016179">
    <property type="entry name" value="Insulin-like"/>
</dbReference>
<feature type="domain" description="Insulin-like" evidence="8">
    <location>
        <begin position="24"/>
        <end position="122"/>
    </location>
</feature>
<keyword evidence="10" id="KW-1185">Reference proteome</keyword>
<evidence type="ECO:0000256" key="4">
    <source>
        <dbReference type="ARBA" id="ARBA00022729"/>
    </source>
</evidence>
<gene>
    <name evidence="9" type="ORF">DIATSA_LOCUS13901</name>
</gene>
<evidence type="ECO:0000256" key="1">
    <source>
        <dbReference type="ARBA" id="ARBA00009034"/>
    </source>
</evidence>
<comment type="subunit">
    <text evidence="2">Heterodimer of a B chain and an A chain linked by two disulfide bonds.</text>
</comment>
<dbReference type="Proteomes" id="UP001153714">
    <property type="component" value="Chromosome 9"/>
</dbReference>
<comment type="similarity">
    <text evidence="1 6">Belongs to the insulin family.</text>
</comment>
<evidence type="ECO:0000256" key="7">
    <source>
        <dbReference type="SAM" id="SignalP"/>
    </source>
</evidence>
<feature type="chain" id="PRO_5040325321" description="Insulin-like domain-containing protein" evidence="7">
    <location>
        <begin position="20"/>
        <end position="122"/>
    </location>
</feature>
<proteinExistence type="inferred from homology"/>
<evidence type="ECO:0000256" key="3">
    <source>
        <dbReference type="ARBA" id="ARBA00022685"/>
    </source>
</evidence>
<evidence type="ECO:0000259" key="8">
    <source>
        <dbReference type="SMART" id="SM00078"/>
    </source>
</evidence>
<organism evidence="9 10">
    <name type="scientific">Diatraea saccharalis</name>
    <name type="common">sugarcane borer</name>
    <dbReference type="NCBI Taxonomy" id="40085"/>
    <lineage>
        <taxon>Eukaryota</taxon>
        <taxon>Metazoa</taxon>
        <taxon>Ecdysozoa</taxon>
        <taxon>Arthropoda</taxon>
        <taxon>Hexapoda</taxon>
        <taxon>Insecta</taxon>
        <taxon>Pterygota</taxon>
        <taxon>Neoptera</taxon>
        <taxon>Endopterygota</taxon>
        <taxon>Lepidoptera</taxon>
        <taxon>Glossata</taxon>
        <taxon>Ditrysia</taxon>
        <taxon>Pyraloidea</taxon>
        <taxon>Crambidae</taxon>
        <taxon>Crambinae</taxon>
        <taxon>Diatraea</taxon>
    </lineage>
</organism>
<dbReference type="GO" id="GO:0005179">
    <property type="term" value="F:hormone activity"/>
    <property type="evidence" value="ECO:0007669"/>
    <property type="project" value="InterPro"/>
</dbReference>
<dbReference type="InterPro" id="IPR036438">
    <property type="entry name" value="Insulin-like_sf"/>
</dbReference>
<name>A0A9N9RFB4_9NEOP</name>
<evidence type="ECO:0000256" key="6">
    <source>
        <dbReference type="RuleBase" id="RU000406"/>
    </source>
</evidence>
<comment type="subcellular location">
    <subcellularLocation>
        <location evidence="6">Secreted</location>
    </subcellularLocation>
</comment>
<dbReference type="InterPro" id="IPR022352">
    <property type="entry name" value="Ins/IGF/rlx"/>
</dbReference>